<dbReference type="InterPro" id="IPR036388">
    <property type="entry name" value="WH-like_DNA-bd_sf"/>
</dbReference>
<dbReference type="GO" id="GO:0006950">
    <property type="term" value="P:response to stress"/>
    <property type="evidence" value="ECO:0007669"/>
    <property type="project" value="TreeGrafter"/>
</dbReference>
<dbReference type="GO" id="GO:0003700">
    <property type="term" value="F:DNA-binding transcription factor activity"/>
    <property type="evidence" value="ECO:0007669"/>
    <property type="project" value="InterPro"/>
</dbReference>
<sequence length="196" mass="21702">MIRTVRGVVDMAQAFRSFMCVHTQHSFMCVHTQLVYTGPMPKKLPQAEMPAADYAFYGLVWAGTVLTERVDRALTKTHDLPVSWFEVMLWLASSPDPVPASVLGNSTMLSRSQVSRVVDALQARGLVTRTPSARDARSVEVSLTTEGHRVFTEADATRREVLAPVFTDLLDEHDMEALGTVWRKLKAAKENAPTSG</sequence>
<dbReference type="Pfam" id="PF12802">
    <property type="entry name" value="MarR_2"/>
    <property type="match status" value="1"/>
</dbReference>
<dbReference type="InterPro" id="IPR036390">
    <property type="entry name" value="WH_DNA-bd_sf"/>
</dbReference>
<reference evidence="2" key="1">
    <citation type="journal article" date="2014" name="Int. J. Syst. Evol. Microbiol.">
        <title>Complete genome sequence of Corynebacterium casei LMG S-19264T (=DSM 44701T), isolated from a smear-ripened cheese.</title>
        <authorList>
            <consortium name="US DOE Joint Genome Institute (JGI-PGF)"/>
            <person name="Walter F."/>
            <person name="Albersmeier A."/>
            <person name="Kalinowski J."/>
            <person name="Ruckert C."/>
        </authorList>
    </citation>
    <scope>NUCLEOTIDE SEQUENCE</scope>
    <source>
        <strain evidence="2">JCM 4369</strain>
    </source>
</reference>
<protein>
    <recommendedName>
        <fullName evidence="1">HTH marR-type domain-containing protein</fullName>
    </recommendedName>
</protein>
<dbReference type="InterPro" id="IPR000835">
    <property type="entry name" value="HTH_MarR-typ"/>
</dbReference>
<dbReference type="SMART" id="SM00347">
    <property type="entry name" value="HTH_MARR"/>
    <property type="match status" value="1"/>
</dbReference>
<proteinExistence type="predicted"/>
<dbReference type="PANTHER" id="PTHR33164:SF43">
    <property type="entry name" value="HTH-TYPE TRANSCRIPTIONAL REPRESSOR YETL"/>
    <property type="match status" value="1"/>
</dbReference>
<dbReference type="PRINTS" id="PR00598">
    <property type="entry name" value="HTHMARR"/>
</dbReference>
<evidence type="ECO:0000313" key="3">
    <source>
        <dbReference type="Proteomes" id="UP000618795"/>
    </source>
</evidence>
<dbReference type="EMBL" id="BMTD01000013">
    <property type="protein sequence ID" value="GGV10146.1"/>
    <property type="molecule type" value="Genomic_DNA"/>
</dbReference>
<gene>
    <name evidence="2" type="ORF">GCM10010260_55950</name>
</gene>
<dbReference type="AlphaFoldDB" id="A0A918IGM7"/>
<comment type="caution">
    <text evidence="2">The sequence shown here is derived from an EMBL/GenBank/DDBJ whole genome shotgun (WGS) entry which is preliminary data.</text>
</comment>
<evidence type="ECO:0000259" key="1">
    <source>
        <dbReference type="PROSITE" id="PS50995"/>
    </source>
</evidence>
<organism evidence="2 3">
    <name type="scientific">Streptomyces filipinensis</name>
    <dbReference type="NCBI Taxonomy" id="66887"/>
    <lineage>
        <taxon>Bacteria</taxon>
        <taxon>Bacillati</taxon>
        <taxon>Actinomycetota</taxon>
        <taxon>Actinomycetes</taxon>
        <taxon>Kitasatosporales</taxon>
        <taxon>Streptomycetaceae</taxon>
        <taxon>Streptomyces</taxon>
    </lineage>
</organism>
<keyword evidence="3" id="KW-1185">Reference proteome</keyword>
<dbReference type="PANTHER" id="PTHR33164">
    <property type="entry name" value="TRANSCRIPTIONAL REGULATOR, MARR FAMILY"/>
    <property type="match status" value="1"/>
</dbReference>
<feature type="domain" description="HTH marR-type" evidence="1">
    <location>
        <begin position="52"/>
        <end position="187"/>
    </location>
</feature>
<dbReference type="PROSITE" id="PS50995">
    <property type="entry name" value="HTH_MARR_2"/>
    <property type="match status" value="1"/>
</dbReference>
<dbReference type="Proteomes" id="UP000618795">
    <property type="component" value="Unassembled WGS sequence"/>
</dbReference>
<name>A0A918IGM7_9ACTN</name>
<dbReference type="SUPFAM" id="SSF46785">
    <property type="entry name" value="Winged helix' DNA-binding domain"/>
    <property type="match status" value="1"/>
</dbReference>
<accession>A0A918IGM7</accession>
<evidence type="ECO:0000313" key="2">
    <source>
        <dbReference type="EMBL" id="GGV10146.1"/>
    </source>
</evidence>
<reference evidence="2" key="2">
    <citation type="submission" date="2020-09" db="EMBL/GenBank/DDBJ databases">
        <authorList>
            <person name="Sun Q."/>
            <person name="Ohkuma M."/>
        </authorList>
    </citation>
    <scope>NUCLEOTIDE SEQUENCE</scope>
    <source>
        <strain evidence="2">JCM 4369</strain>
    </source>
</reference>
<dbReference type="InterPro" id="IPR039422">
    <property type="entry name" value="MarR/SlyA-like"/>
</dbReference>
<dbReference type="Gene3D" id="1.10.10.10">
    <property type="entry name" value="Winged helix-like DNA-binding domain superfamily/Winged helix DNA-binding domain"/>
    <property type="match status" value="1"/>
</dbReference>